<reference evidence="2 3" key="1">
    <citation type="submission" date="2016-04" db="EMBL/GenBank/DDBJ databases">
        <title>A degradative enzymes factory behind the ericoid mycorrhizal symbiosis.</title>
        <authorList>
            <consortium name="DOE Joint Genome Institute"/>
            <person name="Martino E."/>
            <person name="Morin E."/>
            <person name="Grelet G."/>
            <person name="Kuo A."/>
            <person name="Kohler A."/>
            <person name="Daghino S."/>
            <person name="Barry K."/>
            <person name="Choi C."/>
            <person name="Cichocki N."/>
            <person name="Clum A."/>
            <person name="Copeland A."/>
            <person name="Hainaut M."/>
            <person name="Haridas S."/>
            <person name="Labutti K."/>
            <person name="Lindquist E."/>
            <person name="Lipzen A."/>
            <person name="Khouja H.-R."/>
            <person name="Murat C."/>
            <person name="Ohm R."/>
            <person name="Olson A."/>
            <person name="Spatafora J."/>
            <person name="Veneault-Fourrey C."/>
            <person name="Henrissat B."/>
            <person name="Grigoriev I."/>
            <person name="Martin F."/>
            <person name="Perotto S."/>
        </authorList>
    </citation>
    <scope>NUCLEOTIDE SEQUENCE [LARGE SCALE GENOMIC DNA]</scope>
    <source>
        <strain evidence="2 3">E</strain>
    </source>
</reference>
<organism evidence="2 3">
    <name type="scientific">Hyaloscypha bicolor E</name>
    <dbReference type="NCBI Taxonomy" id="1095630"/>
    <lineage>
        <taxon>Eukaryota</taxon>
        <taxon>Fungi</taxon>
        <taxon>Dikarya</taxon>
        <taxon>Ascomycota</taxon>
        <taxon>Pezizomycotina</taxon>
        <taxon>Leotiomycetes</taxon>
        <taxon>Helotiales</taxon>
        <taxon>Hyaloscyphaceae</taxon>
        <taxon>Hyaloscypha</taxon>
        <taxon>Hyaloscypha bicolor</taxon>
    </lineage>
</organism>
<evidence type="ECO:0000256" key="1">
    <source>
        <dbReference type="SAM" id="Phobius"/>
    </source>
</evidence>
<dbReference type="EMBL" id="KZ613919">
    <property type="protein sequence ID" value="PMD49883.1"/>
    <property type="molecule type" value="Genomic_DNA"/>
</dbReference>
<accession>A0A2J6SGJ5</accession>
<protein>
    <submittedName>
        <fullName evidence="2">Uncharacterized protein</fullName>
    </submittedName>
</protein>
<dbReference type="InParanoid" id="A0A2J6SGJ5"/>
<proteinExistence type="predicted"/>
<name>A0A2J6SGJ5_9HELO</name>
<dbReference type="Proteomes" id="UP000235371">
    <property type="component" value="Unassembled WGS sequence"/>
</dbReference>
<gene>
    <name evidence="2" type="ORF">K444DRAFT_285103</name>
</gene>
<keyword evidence="1" id="KW-0472">Membrane</keyword>
<dbReference type="AlphaFoldDB" id="A0A2J6SGJ5"/>
<sequence length="201" mass="20933">MTCYYPDGQPGEGLIPCNTTAAVSHCCRAGDLCVKNGYCFSTGLSALVRRGCTDQKFNGTVGCPQQCTIGDKFRGDVVLTPCDAPYIFACGTDQAARNSCTSGNGSFSIQAGSAGALIGTSPDAPSITISSTITATATSTITATNCGSEKTTIIGVGAGLGVGFGIAAIAAAVFFWQWRRAEREIMRRRRQFEDPANSNEL</sequence>
<keyword evidence="3" id="KW-1185">Reference proteome</keyword>
<dbReference type="STRING" id="1095630.A0A2J6SGJ5"/>
<dbReference type="RefSeq" id="XP_024726787.1">
    <property type="nucleotide sequence ID" value="XM_024871607.1"/>
</dbReference>
<feature type="transmembrane region" description="Helical" evidence="1">
    <location>
        <begin position="153"/>
        <end position="178"/>
    </location>
</feature>
<evidence type="ECO:0000313" key="2">
    <source>
        <dbReference type="EMBL" id="PMD49883.1"/>
    </source>
</evidence>
<keyword evidence="1" id="KW-0812">Transmembrane</keyword>
<dbReference type="GeneID" id="36579689"/>
<evidence type="ECO:0000313" key="3">
    <source>
        <dbReference type="Proteomes" id="UP000235371"/>
    </source>
</evidence>
<keyword evidence="1" id="KW-1133">Transmembrane helix</keyword>
<dbReference type="OrthoDB" id="5215637at2759"/>